<dbReference type="InterPro" id="IPR021866">
    <property type="entry name" value="SpoIIAA-like"/>
</dbReference>
<dbReference type="Gene3D" id="3.40.50.10600">
    <property type="entry name" value="SpoIIaa-like domains"/>
    <property type="match status" value="1"/>
</dbReference>
<dbReference type="InterPro" id="IPR038396">
    <property type="entry name" value="SpoIIAA-like_sf"/>
</dbReference>
<keyword evidence="1" id="KW-0812">Transmembrane</keyword>
<name>A0A1E3TAK3_9MYCO</name>
<keyword evidence="1" id="KW-1133">Transmembrane helix</keyword>
<evidence type="ECO:0000313" key="2">
    <source>
        <dbReference type="EMBL" id="ODR10923.1"/>
    </source>
</evidence>
<dbReference type="InterPro" id="IPR036513">
    <property type="entry name" value="STAS_dom_sf"/>
</dbReference>
<reference evidence="3" key="1">
    <citation type="submission" date="2016-09" db="EMBL/GenBank/DDBJ databases">
        <authorList>
            <person name="Greninger A.L."/>
            <person name="Jerome K.R."/>
            <person name="Mcnair B."/>
            <person name="Wallis C."/>
            <person name="Fang F."/>
        </authorList>
    </citation>
    <scope>NUCLEOTIDE SEQUENCE [LARGE SCALE GENOMIC DNA]</scope>
    <source>
        <strain evidence="3">BC1_M4</strain>
    </source>
</reference>
<feature type="transmembrane region" description="Helical" evidence="1">
    <location>
        <begin position="130"/>
        <end position="152"/>
    </location>
</feature>
<evidence type="ECO:0000313" key="3">
    <source>
        <dbReference type="Proteomes" id="UP000094224"/>
    </source>
</evidence>
<dbReference type="OrthoDB" id="4729899at2"/>
<sequence length="164" mass="17274">MLKELPGLPDGVRGLEAVGTVTAADYAGVLAPMVDHAGRTGERLRLLYMFGPGFRRITLGALWADARLGISYLRLLDGCAVVSDIGWIRSPSRAIGARLPFPIRVYDNDNRDDAVAWLTALPPGHAVSSLAVATAYVGGIAAGIAGLPGLFVKSRGPADRPRRG</sequence>
<dbReference type="RefSeq" id="WP_069398390.1">
    <property type="nucleotide sequence ID" value="NZ_JACKTB010000097.1"/>
</dbReference>
<dbReference type="Pfam" id="PF11964">
    <property type="entry name" value="SpoIIAA-like"/>
    <property type="match status" value="1"/>
</dbReference>
<dbReference type="Proteomes" id="UP000094224">
    <property type="component" value="Unassembled WGS sequence"/>
</dbReference>
<dbReference type="EMBL" id="MIHC01000001">
    <property type="protein sequence ID" value="ODR10923.1"/>
    <property type="molecule type" value="Genomic_DNA"/>
</dbReference>
<protein>
    <recommendedName>
        <fullName evidence="4">STAS/SEC14 domain-containing protein</fullName>
    </recommendedName>
</protein>
<dbReference type="AlphaFoldDB" id="A0A1E3TAK3"/>
<keyword evidence="3" id="KW-1185">Reference proteome</keyword>
<dbReference type="SUPFAM" id="SSF52091">
    <property type="entry name" value="SpoIIaa-like"/>
    <property type="match status" value="1"/>
</dbReference>
<evidence type="ECO:0000256" key="1">
    <source>
        <dbReference type="SAM" id="Phobius"/>
    </source>
</evidence>
<comment type="caution">
    <text evidence="2">The sequence shown here is derived from an EMBL/GenBank/DDBJ whole genome shotgun (WGS) entry which is preliminary data.</text>
</comment>
<evidence type="ECO:0008006" key="4">
    <source>
        <dbReference type="Google" id="ProtNLM"/>
    </source>
</evidence>
<gene>
    <name evidence="2" type="ORF">BHQ21_00715</name>
</gene>
<proteinExistence type="predicted"/>
<accession>A0A1E3TAK3</accession>
<keyword evidence="1" id="KW-0472">Membrane</keyword>
<organism evidence="2 3">
    <name type="scientific">Mycobacterium sherrisii</name>
    <dbReference type="NCBI Taxonomy" id="243061"/>
    <lineage>
        <taxon>Bacteria</taxon>
        <taxon>Bacillati</taxon>
        <taxon>Actinomycetota</taxon>
        <taxon>Actinomycetes</taxon>
        <taxon>Mycobacteriales</taxon>
        <taxon>Mycobacteriaceae</taxon>
        <taxon>Mycobacterium</taxon>
        <taxon>Mycobacterium simiae complex</taxon>
    </lineage>
</organism>